<gene>
    <name evidence="1" type="ORF">EVJ58_g2604</name>
</gene>
<accession>A0A4Y9YSG9</accession>
<evidence type="ECO:0000313" key="1">
    <source>
        <dbReference type="EMBL" id="TFY64481.1"/>
    </source>
</evidence>
<dbReference type="AlphaFoldDB" id="A0A4Y9YSG9"/>
<sequence>MPVISQGYGVLVDILRDERDKSSGQTFLLLIDLGAHYHFDCTSGATHQRDFISGCDDTFVMGEGFLQIQQGGNNRMDPRVDWDNEQIVEGSAHTLMPHNFDPRLSDSELENRGRIGQIAFTDNCVAQLGLLEAKTCMFHCYDWTRAETTSVHLKWDFGVAFAVNEGLLNDPAEGILGVGLNHSQTAYYSTRRRNDPNPPSFLEVIPNKLNRVSPSQRKENVSIYFAIRLAPRAYYREPGIVRGSNLMYVNDPVGPNDAEPKAWVLPAWVKDKRIQIVYEFEGEGGQPVTIYGPFERFFYQHNVMASGNPMEALIYQQDPSCDYGVFGLNFFQSMYVSVHKALNGCHFVQMAPQWPENIESDLRDYGVPGM</sequence>
<proteinExistence type="predicted"/>
<dbReference type="Proteomes" id="UP000298390">
    <property type="component" value="Unassembled WGS sequence"/>
</dbReference>
<evidence type="ECO:0000313" key="2">
    <source>
        <dbReference type="Proteomes" id="UP000298390"/>
    </source>
</evidence>
<reference evidence="1 2" key="1">
    <citation type="submission" date="2019-01" db="EMBL/GenBank/DDBJ databases">
        <title>Genome sequencing of the rare red list fungi Fomitopsis rosea.</title>
        <authorList>
            <person name="Buettner E."/>
            <person name="Kellner H."/>
        </authorList>
    </citation>
    <scope>NUCLEOTIDE SEQUENCE [LARGE SCALE GENOMIC DNA]</scope>
    <source>
        <strain evidence="1 2">DSM 105464</strain>
    </source>
</reference>
<protein>
    <submittedName>
        <fullName evidence="1">Uncharacterized protein</fullName>
    </submittedName>
</protein>
<name>A0A4Y9YSG9_9APHY</name>
<comment type="caution">
    <text evidence="1">The sequence shown here is derived from an EMBL/GenBank/DDBJ whole genome shotgun (WGS) entry which is preliminary data.</text>
</comment>
<dbReference type="EMBL" id="SEKV01000097">
    <property type="protein sequence ID" value="TFY64481.1"/>
    <property type="molecule type" value="Genomic_DNA"/>
</dbReference>
<organism evidence="1 2">
    <name type="scientific">Rhodofomes roseus</name>
    <dbReference type="NCBI Taxonomy" id="34475"/>
    <lineage>
        <taxon>Eukaryota</taxon>
        <taxon>Fungi</taxon>
        <taxon>Dikarya</taxon>
        <taxon>Basidiomycota</taxon>
        <taxon>Agaricomycotina</taxon>
        <taxon>Agaricomycetes</taxon>
        <taxon>Polyporales</taxon>
        <taxon>Rhodofomes</taxon>
    </lineage>
</organism>